<dbReference type="Pfam" id="PF26308">
    <property type="entry name" value="YopA_M"/>
    <property type="match status" value="1"/>
</dbReference>
<name>A0ABS6UEM9_9PSEU</name>
<comment type="caution">
    <text evidence="2">The sequence shown here is derived from an EMBL/GenBank/DDBJ whole genome shotgun (WGS) entry which is preliminary data.</text>
</comment>
<dbReference type="RefSeq" id="WP_218592053.1">
    <property type="nucleotide sequence ID" value="NZ_JADQDE010000138.1"/>
</dbReference>
<dbReference type="InterPro" id="IPR058684">
    <property type="entry name" value="YopA_M"/>
</dbReference>
<keyword evidence="3" id="KW-1185">Reference proteome</keyword>
<reference evidence="2 3" key="1">
    <citation type="submission" date="2020-11" db="EMBL/GenBank/DDBJ databases">
        <title>Pseudonocardia abyssalis sp. nov. and Pseudonocardia oceani sp. nov., description and phylogenomic analysis of two novel actinomycetes isolated from the deep Southern Ocean.</title>
        <authorList>
            <person name="Parra J."/>
        </authorList>
    </citation>
    <scope>NUCLEOTIDE SEQUENCE [LARGE SCALE GENOMIC DNA]</scope>
    <source>
        <strain evidence="3">KRD185</strain>
    </source>
</reference>
<evidence type="ECO:0000313" key="3">
    <source>
        <dbReference type="Proteomes" id="UP000694300"/>
    </source>
</evidence>
<organism evidence="2 3">
    <name type="scientific">Pseudonocardia oceani</name>
    <dbReference type="NCBI Taxonomy" id="2792013"/>
    <lineage>
        <taxon>Bacteria</taxon>
        <taxon>Bacillati</taxon>
        <taxon>Actinomycetota</taxon>
        <taxon>Actinomycetes</taxon>
        <taxon>Pseudonocardiales</taxon>
        <taxon>Pseudonocardiaceae</taxon>
        <taxon>Pseudonocardia</taxon>
    </lineage>
</organism>
<proteinExistence type="predicted"/>
<sequence>MLVHWLNVPAFRSPHRIDDGAAEYSGRWTADLGAWAVVLDRGVDHREVYREITAAGSIAVTHVMEIRRRDGLTFTPRDVDPVLDALHLGMSFALGRWVAPVLPVGFDRNGARVWEQWAARRCDPGAPGAPRWWFHQHEWEPAELLDLLVIRVDEPELRFTARFLMAGAVLSAAGGFCEQRIMTAVAALEHLTWTTLVKRGSISKSAYEKLEPTSERLARLLDAASIDGTLDSSACPNLAAFAHEQPAGERSGPRILHKVRNMIVHPTSDGHALYERFDGLVTEAWLLAHHYLVLLVLHDLGYRGSVQKILRPGGWEGDVEAVPWVS</sequence>
<dbReference type="Proteomes" id="UP000694300">
    <property type="component" value="Unassembled WGS sequence"/>
</dbReference>
<protein>
    <recommendedName>
        <fullName evidence="1">YopA central domain-containing protein</fullName>
    </recommendedName>
</protein>
<feature type="domain" description="YopA central" evidence="1">
    <location>
        <begin position="3"/>
        <end position="124"/>
    </location>
</feature>
<accession>A0ABS6UEM9</accession>
<evidence type="ECO:0000313" key="2">
    <source>
        <dbReference type="EMBL" id="MBW0130697.1"/>
    </source>
</evidence>
<dbReference type="EMBL" id="JADQDF010000001">
    <property type="protein sequence ID" value="MBW0130697.1"/>
    <property type="molecule type" value="Genomic_DNA"/>
</dbReference>
<gene>
    <name evidence="2" type="ORF">I4I82_23930</name>
</gene>
<evidence type="ECO:0000259" key="1">
    <source>
        <dbReference type="Pfam" id="PF26308"/>
    </source>
</evidence>